<dbReference type="Pfam" id="PF02790">
    <property type="entry name" value="COX2_TM"/>
    <property type="match status" value="1"/>
</dbReference>
<dbReference type="EC" id="7.1.1.9" evidence="15"/>
<dbReference type="PRINTS" id="PR01166">
    <property type="entry name" value="CYCOXIDASEII"/>
</dbReference>
<evidence type="ECO:0000313" key="22">
    <source>
        <dbReference type="Proteomes" id="UP000229081"/>
    </source>
</evidence>
<evidence type="ECO:0000256" key="1">
    <source>
        <dbReference type="ARBA" id="ARBA00004141"/>
    </source>
</evidence>
<dbReference type="InterPro" id="IPR045187">
    <property type="entry name" value="CcO_II"/>
</dbReference>
<dbReference type="AlphaFoldDB" id="A0A2K8MHA0"/>
<evidence type="ECO:0000256" key="2">
    <source>
        <dbReference type="ARBA" id="ARBA00007866"/>
    </source>
</evidence>
<proteinExistence type="inferred from homology"/>
<keyword evidence="9 17" id="KW-1133">Transmembrane helix</keyword>
<dbReference type="NCBIfam" id="TIGR02866">
    <property type="entry name" value="CoxB"/>
    <property type="match status" value="1"/>
</dbReference>
<evidence type="ECO:0000256" key="6">
    <source>
        <dbReference type="ARBA" id="ARBA00022723"/>
    </source>
</evidence>
<evidence type="ECO:0000313" key="21">
    <source>
        <dbReference type="EMBL" id="ATY33272.1"/>
    </source>
</evidence>
<evidence type="ECO:0000256" key="16">
    <source>
        <dbReference type="SAM" id="MobiDB-lite"/>
    </source>
</evidence>
<comment type="cofactor">
    <cofactor evidence="15">
        <name>Cu cation</name>
        <dbReference type="ChEBI" id="CHEBI:23378"/>
    </cofactor>
    <text evidence="15">Binds a copper A center.</text>
</comment>
<dbReference type="PANTHER" id="PTHR22888:SF9">
    <property type="entry name" value="CYTOCHROME C OXIDASE SUBUNIT 2"/>
    <property type="match status" value="1"/>
</dbReference>
<comment type="catalytic activity">
    <reaction evidence="13 15">
        <text>4 Fe(II)-[cytochrome c] + O2 + 8 H(+)(in) = 4 Fe(III)-[cytochrome c] + 2 H2O + 4 H(+)(out)</text>
        <dbReference type="Rhea" id="RHEA:11436"/>
        <dbReference type="Rhea" id="RHEA-COMP:10350"/>
        <dbReference type="Rhea" id="RHEA-COMP:14399"/>
        <dbReference type="ChEBI" id="CHEBI:15377"/>
        <dbReference type="ChEBI" id="CHEBI:15378"/>
        <dbReference type="ChEBI" id="CHEBI:15379"/>
        <dbReference type="ChEBI" id="CHEBI:29033"/>
        <dbReference type="ChEBI" id="CHEBI:29034"/>
        <dbReference type="EC" id="7.1.1.9"/>
    </reaction>
</comment>
<keyword evidence="3 14" id="KW-0813">Transport</keyword>
<dbReference type="PROSITE" id="PS50857">
    <property type="entry name" value="COX2_CUA"/>
    <property type="match status" value="1"/>
</dbReference>
<keyword evidence="7" id="KW-1278">Translocase</keyword>
<dbReference type="Gene3D" id="1.10.287.90">
    <property type="match status" value="1"/>
</dbReference>
<dbReference type="InterPro" id="IPR002429">
    <property type="entry name" value="CcO_II-like_C"/>
</dbReference>
<evidence type="ECO:0000259" key="19">
    <source>
        <dbReference type="PROSITE" id="PS50857"/>
    </source>
</evidence>
<feature type="region of interest" description="Disordered" evidence="16">
    <location>
        <begin position="34"/>
        <end position="59"/>
    </location>
</feature>
<protein>
    <recommendedName>
        <fullName evidence="15">Cytochrome c oxidase subunit 2</fullName>
        <ecNumber evidence="15">7.1.1.9</ecNumber>
    </recommendedName>
</protein>
<dbReference type="GO" id="GO:0004129">
    <property type="term" value="F:cytochrome-c oxidase activity"/>
    <property type="evidence" value="ECO:0007669"/>
    <property type="project" value="UniProtKB-EC"/>
</dbReference>
<evidence type="ECO:0000256" key="9">
    <source>
        <dbReference type="ARBA" id="ARBA00022989"/>
    </source>
</evidence>
<feature type="transmembrane region" description="Helical" evidence="17">
    <location>
        <begin position="153"/>
        <end position="175"/>
    </location>
</feature>
<organism evidence="21 22">
    <name type="scientific">Sphingomonas psychrotolerans</name>
    <dbReference type="NCBI Taxonomy" id="1327635"/>
    <lineage>
        <taxon>Bacteria</taxon>
        <taxon>Pseudomonadati</taxon>
        <taxon>Pseudomonadota</taxon>
        <taxon>Alphaproteobacteria</taxon>
        <taxon>Sphingomonadales</taxon>
        <taxon>Sphingomonadaceae</taxon>
        <taxon>Sphingomonas</taxon>
    </lineage>
</organism>
<dbReference type="InterPro" id="IPR036257">
    <property type="entry name" value="Cyt_c_oxidase_su2_TM_sf"/>
</dbReference>
<accession>A0A2K8MHA0</accession>
<dbReference type="PANTHER" id="PTHR22888">
    <property type="entry name" value="CYTOCHROME C OXIDASE, SUBUNIT II"/>
    <property type="match status" value="1"/>
</dbReference>
<evidence type="ECO:0000256" key="13">
    <source>
        <dbReference type="ARBA" id="ARBA00047816"/>
    </source>
</evidence>
<evidence type="ECO:0000256" key="5">
    <source>
        <dbReference type="ARBA" id="ARBA00022692"/>
    </source>
</evidence>
<feature type="domain" description="Cytochrome oxidase subunit II transmembrane region profile" evidence="20">
    <location>
        <begin position="85"/>
        <end position="181"/>
    </location>
</feature>
<dbReference type="OrthoDB" id="9781261at2"/>
<keyword evidence="11 17" id="KW-0472">Membrane</keyword>
<feature type="domain" description="Cytochrome oxidase subunit II copper A binding" evidence="19">
    <location>
        <begin position="183"/>
        <end position="325"/>
    </location>
</feature>
<feature type="chain" id="PRO_5014920633" description="Cytochrome c oxidase subunit 2" evidence="18">
    <location>
        <begin position="24"/>
        <end position="386"/>
    </location>
</feature>
<dbReference type="CDD" id="cd13912">
    <property type="entry name" value="CcO_II_C"/>
    <property type="match status" value="1"/>
</dbReference>
<dbReference type="InterPro" id="IPR014222">
    <property type="entry name" value="Cyt_c_oxidase_su2"/>
</dbReference>
<keyword evidence="10 15" id="KW-0186">Copper</keyword>
<evidence type="ECO:0000256" key="4">
    <source>
        <dbReference type="ARBA" id="ARBA00022660"/>
    </source>
</evidence>
<dbReference type="KEGG" id="sphc:CVN68_15955"/>
<evidence type="ECO:0000256" key="15">
    <source>
        <dbReference type="RuleBase" id="RU004024"/>
    </source>
</evidence>
<keyword evidence="4 14" id="KW-0679">Respiratory chain</keyword>
<keyword evidence="8 14" id="KW-0249">Electron transport</keyword>
<dbReference type="GO" id="GO:0005507">
    <property type="term" value="F:copper ion binding"/>
    <property type="evidence" value="ECO:0007669"/>
    <property type="project" value="InterPro"/>
</dbReference>
<evidence type="ECO:0000256" key="3">
    <source>
        <dbReference type="ARBA" id="ARBA00022448"/>
    </source>
</evidence>
<dbReference type="SUPFAM" id="SSF81464">
    <property type="entry name" value="Cytochrome c oxidase subunit II-like, transmembrane region"/>
    <property type="match status" value="1"/>
</dbReference>
<gene>
    <name evidence="21" type="primary">coxB</name>
    <name evidence="21" type="ORF">CVN68_15955</name>
</gene>
<feature type="signal peptide" evidence="18">
    <location>
        <begin position="1"/>
        <end position="23"/>
    </location>
</feature>
<dbReference type="Pfam" id="PF00116">
    <property type="entry name" value="COX2"/>
    <property type="match status" value="1"/>
</dbReference>
<feature type="transmembrane region" description="Helical" evidence="17">
    <location>
        <begin position="110"/>
        <end position="132"/>
    </location>
</feature>
<comment type="similarity">
    <text evidence="2 14">Belongs to the cytochrome c oxidase subunit 2 family.</text>
</comment>
<dbReference type="PROSITE" id="PS50999">
    <property type="entry name" value="COX2_TM"/>
    <property type="match status" value="1"/>
</dbReference>
<name>A0A2K8MHA0_9SPHN</name>
<evidence type="ECO:0000256" key="7">
    <source>
        <dbReference type="ARBA" id="ARBA00022967"/>
    </source>
</evidence>
<comment type="function">
    <text evidence="12 15">Subunits I and II form the functional core of the enzyme complex. Electrons originating in cytochrome c are transferred via heme a and Cu(A) to the binuclear center formed by heme a3 and Cu(B).</text>
</comment>
<reference evidence="21 22" key="1">
    <citation type="submission" date="2017-11" db="EMBL/GenBank/DDBJ databases">
        <title>Complete genome sequence of Sphingomonas sp. Strain Cra20, a psychrotolerant potential plant growth promoting rhizobacteria.</title>
        <authorList>
            <person name="Luo Y."/>
        </authorList>
    </citation>
    <scope>NUCLEOTIDE SEQUENCE [LARGE SCALE GENOMIC DNA]</scope>
    <source>
        <strain evidence="21 22">Cra20</strain>
    </source>
</reference>
<dbReference type="InterPro" id="IPR008972">
    <property type="entry name" value="Cupredoxin"/>
</dbReference>
<dbReference type="SUPFAM" id="SSF49503">
    <property type="entry name" value="Cupredoxins"/>
    <property type="match status" value="1"/>
</dbReference>
<keyword evidence="18" id="KW-0732">Signal</keyword>
<evidence type="ECO:0000256" key="12">
    <source>
        <dbReference type="ARBA" id="ARBA00024688"/>
    </source>
</evidence>
<evidence type="ECO:0000256" key="8">
    <source>
        <dbReference type="ARBA" id="ARBA00022982"/>
    </source>
</evidence>
<evidence type="ECO:0000256" key="10">
    <source>
        <dbReference type="ARBA" id="ARBA00023008"/>
    </source>
</evidence>
<keyword evidence="22" id="KW-1185">Reference proteome</keyword>
<dbReference type="EMBL" id="CP024923">
    <property type="protein sequence ID" value="ATY33272.1"/>
    <property type="molecule type" value="Genomic_DNA"/>
</dbReference>
<dbReference type="PROSITE" id="PS00078">
    <property type="entry name" value="COX2"/>
    <property type="match status" value="1"/>
</dbReference>
<dbReference type="Proteomes" id="UP000229081">
    <property type="component" value="Chromosome"/>
</dbReference>
<comment type="subcellular location">
    <subcellularLocation>
        <location evidence="14">Cell membrane</location>
        <topology evidence="14">Multi-pass membrane protein</topology>
    </subcellularLocation>
    <subcellularLocation>
        <location evidence="1">Membrane</location>
        <topology evidence="1">Multi-pass membrane protein</topology>
    </subcellularLocation>
</comment>
<feature type="compositionally biased region" description="Low complexity" evidence="16">
    <location>
        <begin position="357"/>
        <end position="375"/>
    </location>
</feature>
<evidence type="ECO:0000256" key="11">
    <source>
        <dbReference type="ARBA" id="ARBA00023136"/>
    </source>
</evidence>
<feature type="region of interest" description="Disordered" evidence="16">
    <location>
        <begin position="329"/>
        <end position="386"/>
    </location>
</feature>
<dbReference type="InterPro" id="IPR011759">
    <property type="entry name" value="Cyt_c_oxidase_su2_TM_dom"/>
</dbReference>
<evidence type="ECO:0000256" key="17">
    <source>
        <dbReference type="SAM" id="Phobius"/>
    </source>
</evidence>
<evidence type="ECO:0000256" key="14">
    <source>
        <dbReference type="RuleBase" id="RU000456"/>
    </source>
</evidence>
<dbReference type="Gene3D" id="2.60.40.420">
    <property type="entry name" value="Cupredoxins - blue copper proteins"/>
    <property type="match status" value="1"/>
</dbReference>
<dbReference type="GO" id="GO:0042773">
    <property type="term" value="P:ATP synthesis coupled electron transport"/>
    <property type="evidence" value="ECO:0007669"/>
    <property type="project" value="TreeGrafter"/>
</dbReference>
<dbReference type="GO" id="GO:0005886">
    <property type="term" value="C:plasma membrane"/>
    <property type="evidence" value="ECO:0007669"/>
    <property type="project" value="UniProtKB-SubCell"/>
</dbReference>
<dbReference type="GO" id="GO:0016491">
    <property type="term" value="F:oxidoreductase activity"/>
    <property type="evidence" value="ECO:0007669"/>
    <property type="project" value="InterPro"/>
</dbReference>
<keyword evidence="6 15" id="KW-0479">Metal-binding</keyword>
<keyword evidence="5 14" id="KW-0812">Transmembrane</keyword>
<evidence type="ECO:0000259" key="20">
    <source>
        <dbReference type="PROSITE" id="PS50999"/>
    </source>
</evidence>
<dbReference type="InterPro" id="IPR001505">
    <property type="entry name" value="Copper_CuA"/>
</dbReference>
<evidence type="ECO:0000256" key="18">
    <source>
        <dbReference type="SAM" id="SignalP"/>
    </source>
</evidence>
<dbReference type="InterPro" id="IPR034210">
    <property type="entry name" value="CcO_II_C"/>
</dbReference>
<sequence length="386" mass="40390">MRMLGLTSIVLAAGLALGAPVHAQNSAAPVAAPAPAAATQQDAGTTGAPAGAPATIAAPTPAAIPDPTLDAAGKPLTKAVPGMGQPQDAIYGLQEQVTPNGRDAHWFHNWVLMPLIVIISLFVLALLIYVIIRYRRAANPTPSRTSHNTAIEIVWTLLPVLILIAIAVPSIRLLAAQFKPAPDNAVTLKAIGNQWFWSYEYPDHGDIKLTANMLKEQAEVPAGQRYRTDADGPRLLATDTRVVLPVGVPIRLVTTAQDVIHSWAVPAFWIKLDAVPGRLNETSFIIEKPGLYFGQCSELCGARHAYMPIAVEAVSPEVFARWVASKGGKMPGAKAEPQSATAAGNDASAEPDNASEAGPVVNATAAPAVTNKPATQNPAGLGQTGN</sequence>